<organism evidence="2 3">
    <name type="scientific">Suttonella indologenes</name>
    <dbReference type="NCBI Taxonomy" id="13276"/>
    <lineage>
        <taxon>Bacteria</taxon>
        <taxon>Pseudomonadati</taxon>
        <taxon>Pseudomonadota</taxon>
        <taxon>Gammaproteobacteria</taxon>
        <taxon>Cardiobacteriales</taxon>
        <taxon>Cardiobacteriaceae</taxon>
        <taxon>Suttonella</taxon>
    </lineage>
</organism>
<dbReference type="EMBL" id="UHIA01000003">
    <property type="protein sequence ID" value="SUO91345.1"/>
    <property type="molecule type" value="Genomic_DNA"/>
</dbReference>
<gene>
    <name evidence="2" type="ORF">NCTC10717_00113</name>
</gene>
<keyword evidence="3" id="KW-1185">Reference proteome</keyword>
<reference evidence="2 3" key="1">
    <citation type="submission" date="2018-06" db="EMBL/GenBank/DDBJ databases">
        <authorList>
            <consortium name="Pathogen Informatics"/>
            <person name="Doyle S."/>
        </authorList>
    </citation>
    <scope>NUCLEOTIDE SEQUENCE [LARGE SCALE GENOMIC DNA]</scope>
    <source>
        <strain evidence="2 3">NCTC10717</strain>
    </source>
</reference>
<accession>A0A380MHV8</accession>
<dbReference type="PROSITE" id="PS51257">
    <property type="entry name" value="PROKAR_LIPOPROTEIN"/>
    <property type="match status" value="1"/>
</dbReference>
<dbReference type="Proteomes" id="UP000254575">
    <property type="component" value="Unassembled WGS sequence"/>
</dbReference>
<evidence type="ECO:0000313" key="2">
    <source>
        <dbReference type="EMBL" id="SUO91345.1"/>
    </source>
</evidence>
<name>A0A380MHV8_9GAMM</name>
<feature type="signal peptide" evidence="1">
    <location>
        <begin position="1"/>
        <end position="20"/>
    </location>
</feature>
<evidence type="ECO:0000313" key="3">
    <source>
        <dbReference type="Proteomes" id="UP000254575"/>
    </source>
</evidence>
<proteinExistence type="predicted"/>
<feature type="chain" id="PRO_5016723025" evidence="1">
    <location>
        <begin position="21"/>
        <end position="72"/>
    </location>
</feature>
<dbReference type="AlphaFoldDB" id="A0A380MHV8"/>
<evidence type="ECO:0000256" key="1">
    <source>
        <dbReference type="SAM" id="SignalP"/>
    </source>
</evidence>
<keyword evidence="1" id="KW-0732">Signal</keyword>
<dbReference type="RefSeq" id="WP_115217446.1">
    <property type="nucleotide sequence ID" value="NZ_UHIA01000003.1"/>
</dbReference>
<protein>
    <submittedName>
        <fullName evidence="2">Uncharacterized protein</fullName>
    </submittedName>
</protein>
<sequence>MKTCFLSGLCLLVLSACQQAPQLQGRAEFAPVGQPPRISQGNHVGISNEDGETRVYGSIGVEAQHQDGSWLQ</sequence>